<dbReference type="PANTHER" id="PTHR30545">
    <property type="entry name" value="SUGAR FERMENTATION STIMULATION PROTEIN A"/>
    <property type="match status" value="1"/>
</dbReference>
<accession>A0A081BHE6</accession>
<protein>
    <recommendedName>
        <fullName evidence="1">Sugar fermentation stimulation protein homolog</fullName>
    </recommendedName>
</protein>
<organism evidence="4 5">
    <name type="scientific">Secundilactobacillus oryzae JCM 18671</name>
    <dbReference type="NCBI Taxonomy" id="1291743"/>
    <lineage>
        <taxon>Bacteria</taxon>
        <taxon>Bacillati</taxon>
        <taxon>Bacillota</taxon>
        <taxon>Bacilli</taxon>
        <taxon>Lactobacillales</taxon>
        <taxon>Lactobacillaceae</taxon>
        <taxon>Secundilactobacillus</taxon>
    </lineage>
</organism>
<sequence length="238" mass="26983">MKYENYQLATFIEKENRFTAVCRLNDELIRVHVKNTGRNKELLIQGVEVSLVHSDAPKRITHWDLVAVNKRGHWINIDSQAPNLVTAEAVMAEQIHLPNVTHVAALKAEVKYRDSRIDFRGEASDGQPFFIEVKGVTLEGYGLAAFPDAPTTRAVKHVHELVKALEDGYRAYLCLIVQMDYVTTMTIYRERAPKLYAAIQEAMAAGVQVVAYRCHVTPDEISVEQPITFDLNQTFIEE</sequence>
<dbReference type="Gene3D" id="2.40.50.580">
    <property type="match status" value="1"/>
</dbReference>
<evidence type="ECO:0000259" key="2">
    <source>
        <dbReference type="Pfam" id="PF03749"/>
    </source>
</evidence>
<evidence type="ECO:0000313" key="4">
    <source>
        <dbReference type="EMBL" id="GAK47464.1"/>
    </source>
</evidence>
<dbReference type="InterPro" id="IPR040452">
    <property type="entry name" value="SfsA_C"/>
</dbReference>
<dbReference type="RefSeq" id="WP_034526796.1">
    <property type="nucleotide sequence ID" value="NZ_BBAZ01000006.1"/>
</dbReference>
<dbReference type="Gene3D" id="3.40.1350.60">
    <property type="match status" value="1"/>
</dbReference>
<evidence type="ECO:0000256" key="1">
    <source>
        <dbReference type="HAMAP-Rule" id="MF_00095"/>
    </source>
</evidence>
<evidence type="ECO:0000259" key="3">
    <source>
        <dbReference type="Pfam" id="PF17746"/>
    </source>
</evidence>
<dbReference type="PANTHER" id="PTHR30545:SF2">
    <property type="entry name" value="SUGAR FERMENTATION STIMULATION PROTEIN A"/>
    <property type="match status" value="1"/>
</dbReference>
<dbReference type="Pfam" id="PF03749">
    <property type="entry name" value="SfsA"/>
    <property type="match status" value="1"/>
</dbReference>
<dbReference type="Proteomes" id="UP000028700">
    <property type="component" value="Unassembled WGS sequence"/>
</dbReference>
<keyword evidence="5" id="KW-1185">Reference proteome</keyword>
<dbReference type="InterPro" id="IPR005224">
    <property type="entry name" value="SfsA"/>
</dbReference>
<name>A0A081BHE6_9LACO</name>
<dbReference type="OrthoDB" id="9802365at2"/>
<dbReference type="GO" id="GO:0003677">
    <property type="term" value="F:DNA binding"/>
    <property type="evidence" value="ECO:0007669"/>
    <property type="project" value="InterPro"/>
</dbReference>
<dbReference type="STRING" id="1291743.LOSG293_070030"/>
<dbReference type="InterPro" id="IPR041465">
    <property type="entry name" value="SfsA_N"/>
</dbReference>
<reference evidence="4" key="1">
    <citation type="journal article" date="2014" name="Genome Announc.">
        <title>Draft Genome Sequence of Lactobacillus oryzae Strain SG293T.</title>
        <authorList>
            <person name="Tanizawa Y."/>
            <person name="Fujisawa T."/>
            <person name="Mochizuki T."/>
            <person name="Kaminuma E."/>
            <person name="Nakamura Y."/>
            <person name="Tohno M."/>
        </authorList>
    </citation>
    <scope>NUCLEOTIDE SEQUENCE [LARGE SCALE GENOMIC DNA]</scope>
    <source>
        <strain evidence="4">SG293</strain>
    </source>
</reference>
<dbReference type="CDD" id="cd22359">
    <property type="entry name" value="SfsA-like_bacterial"/>
    <property type="match status" value="1"/>
</dbReference>
<comment type="caution">
    <text evidence="4">The sequence shown here is derived from an EMBL/GenBank/DDBJ whole genome shotgun (WGS) entry which is preliminary data.</text>
</comment>
<comment type="similarity">
    <text evidence="1">Belongs to the SfsA family.</text>
</comment>
<feature type="domain" description="SfsA N-terminal OB" evidence="3">
    <location>
        <begin position="12"/>
        <end position="77"/>
    </location>
</feature>
<feature type="domain" description="Sugar fermentation stimulation protein C-terminal" evidence="2">
    <location>
        <begin position="81"/>
        <end position="219"/>
    </location>
</feature>
<dbReference type="Pfam" id="PF17746">
    <property type="entry name" value="SfsA_N"/>
    <property type="match status" value="1"/>
</dbReference>
<dbReference type="eggNOG" id="COG1489">
    <property type="taxonomic scope" value="Bacteria"/>
</dbReference>
<dbReference type="AlphaFoldDB" id="A0A081BHE6"/>
<dbReference type="EMBL" id="BBJM01000007">
    <property type="protein sequence ID" value="GAK47464.1"/>
    <property type="molecule type" value="Genomic_DNA"/>
</dbReference>
<evidence type="ECO:0000313" key="5">
    <source>
        <dbReference type="Proteomes" id="UP000028700"/>
    </source>
</evidence>
<dbReference type="HAMAP" id="MF_00095">
    <property type="entry name" value="SfsA"/>
    <property type="match status" value="1"/>
</dbReference>
<dbReference type="NCBIfam" id="TIGR00230">
    <property type="entry name" value="sfsA"/>
    <property type="match status" value="1"/>
</dbReference>
<proteinExistence type="inferred from homology"/>
<gene>
    <name evidence="1 4" type="primary">sfsA</name>
    <name evidence="4" type="ORF">LOSG293_070030</name>
</gene>